<gene>
    <name evidence="1" type="ORF">DP119_02320</name>
</gene>
<name>A0A365K9T2_9BACL</name>
<keyword evidence="2" id="KW-1185">Reference proteome</keyword>
<dbReference type="AlphaFoldDB" id="A0A365K9T2"/>
<evidence type="ECO:0000313" key="2">
    <source>
        <dbReference type="Proteomes" id="UP000251869"/>
    </source>
</evidence>
<proteinExistence type="predicted"/>
<organism evidence="1 2">
    <name type="scientific">Planococcus maitriensis</name>
    <dbReference type="NCBI Taxonomy" id="221799"/>
    <lineage>
        <taxon>Bacteria</taxon>
        <taxon>Bacillati</taxon>
        <taxon>Bacillota</taxon>
        <taxon>Bacilli</taxon>
        <taxon>Bacillales</taxon>
        <taxon>Caryophanaceae</taxon>
        <taxon>Planococcus</taxon>
    </lineage>
</organism>
<comment type="caution">
    <text evidence="1">The sequence shown here is derived from an EMBL/GenBank/DDBJ whole genome shotgun (WGS) entry which is preliminary data.</text>
</comment>
<dbReference type="Proteomes" id="UP000251869">
    <property type="component" value="Unassembled WGS sequence"/>
</dbReference>
<sequence>MSITCSEKLHKLKPADIRLTNLLPEKRKRPFWLDRRKADSRSGAFCRTGKLACDPRARSLTLDIKKSESACPAPTGIRRISNAALFAAMLERLMTRGARRSS</sequence>
<evidence type="ECO:0000313" key="1">
    <source>
        <dbReference type="EMBL" id="RAZ69515.1"/>
    </source>
</evidence>
<reference evidence="1 2" key="1">
    <citation type="submission" date="2018-06" db="EMBL/GenBank/DDBJ databases">
        <title>The draft genome sequences of strains SCU63 and S1.</title>
        <authorList>
            <person name="Gan L."/>
        </authorList>
    </citation>
    <scope>NUCLEOTIDE SEQUENCE [LARGE SCALE GENOMIC DNA]</scope>
    <source>
        <strain evidence="1 2">S1</strain>
    </source>
</reference>
<protein>
    <submittedName>
        <fullName evidence="1">Uncharacterized protein</fullName>
    </submittedName>
</protein>
<dbReference type="EMBL" id="QLZQ01000001">
    <property type="protein sequence ID" value="RAZ69515.1"/>
    <property type="molecule type" value="Genomic_DNA"/>
</dbReference>
<accession>A0A365K9T2</accession>